<evidence type="ECO:0000259" key="5">
    <source>
        <dbReference type="SMART" id="SM00729"/>
    </source>
</evidence>
<dbReference type="GO" id="GO:0051536">
    <property type="term" value="F:iron-sulfur cluster binding"/>
    <property type="evidence" value="ECO:0007669"/>
    <property type="project" value="UniProtKB-KW"/>
</dbReference>
<dbReference type="GO" id="GO:0016829">
    <property type="term" value="F:lyase activity"/>
    <property type="evidence" value="ECO:0007669"/>
    <property type="project" value="UniProtKB-KW"/>
</dbReference>
<name>A0A840I2Q2_9PROT</name>
<keyword evidence="2" id="KW-0408">Iron</keyword>
<evidence type="ECO:0000256" key="4">
    <source>
        <dbReference type="SAM" id="MobiDB-lite"/>
    </source>
</evidence>
<feature type="region of interest" description="Disordered" evidence="4">
    <location>
        <begin position="1"/>
        <end position="24"/>
    </location>
</feature>
<keyword evidence="1" id="KW-0479">Metal-binding</keyword>
<keyword evidence="6" id="KW-0456">Lyase</keyword>
<evidence type="ECO:0000313" key="7">
    <source>
        <dbReference type="Proteomes" id="UP000563524"/>
    </source>
</evidence>
<accession>A0A840I2Q2</accession>
<dbReference type="InterPro" id="IPR040086">
    <property type="entry name" value="MJ0683-like"/>
</dbReference>
<dbReference type="PANTHER" id="PTHR43432">
    <property type="entry name" value="SLR0285 PROTEIN"/>
    <property type="match status" value="1"/>
</dbReference>
<dbReference type="AlphaFoldDB" id="A0A840I2Q2"/>
<evidence type="ECO:0000256" key="3">
    <source>
        <dbReference type="ARBA" id="ARBA00023014"/>
    </source>
</evidence>
<dbReference type="SFLD" id="SFLDS00029">
    <property type="entry name" value="Radical_SAM"/>
    <property type="match status" value="1"/>
</dbReference>
<dbReference type="PANTHER" id="PTHR43432:SF3">
    <property type="entry name" value="SLR0285 PROTEIN"/>
    <property type="match status" value="1"/>
</dbReference>
<dbReference type="Pfam" id="PF04055">
    <property type="entry name" value="Radical_SAM"/>
    <property type="match status" value="1"/>
</dbReference>
<dbReference type="Gene3D" id="3.80.30.30">
    <property type="match status" value="1"/>
</dbReference>
<dbReference type="InterPro" id="IPR058240">
    <property type="entry name" value="rSAM_sf"/>
</dbReference>
<sequence length="360" mass="40339">MSPPFLPSKPSAGRGRGARSNASGRFERIAYEGFDDGWSDEAPEEHKTSVQEEPARKIVTFNDSPYVGFDRSINPYRGCEHGCSYCFARPTHAYLGLSPGLDFETRLFAKPNAAALLRRELSNSRYEVRPIAIGTNTDPYQPIERRYRVMREVLEVLHEFSHPVSILTKSDLVLRDLDLLAPMARDGLARVMLSITTLDGKLARAMEPRAPRPGLRLEAVRVLAKAGVPTGTVHGPMIPGLSDHELEALMEEAAARGATYAAYTILRLPLEVADLFEEWLETFAPNHKSRVLNHLREMNGGRTYDVAWSRAEEPRSTVAQLMRARFRNAYRRLGFTEMPDLDCSRFSPPAAVRPQLSLFG</sequence>
<dbReference type="InterPro" id="IPR007197">
    <property type="entry name" value="rSAM"/>
</dbReference>
<dbReference type="InterPro" id="IPR006638">
    <property type="entry name" value="Elp3/MiaA/NifB-like_rSAM"/>
</dbReference>
<dbReference type="Proteomes" id="UP000563524">
    <property type="component" value="Unassembled WGS sequence"/>
</dbReference>
<keyword evidence="7" id="KW-1185">Reference proteome</keyword>
<dbReference type="EMBL" id="JACHOB010000001">
    <property type="protein sequence ID" value="MBB4658615.1"/>
    <property type="molecule type" value="Genomic_DNA"/>
</dbReference>
<evidence type="ECO:0000256" key="2">
    <source>
        <dbReference type="ARBA" id="ARBA00023004"/>
    </source>
</evidence>
<organism evidence="6 7">
    <name type="scientific">Parvularcula dongshanensis</name>
    <dbReference type="NCBI Taxonomy" id="1173995"/>
    <lineage>
        <taxon>Bacteria</taxon>
        <taxon>Pseudomonadati</taxon>
        <taxon>Pseudomonadota</taxon>
        <taxon>Alphaproteobacteria</taxon>
        <taxon>Parvularculales</taxon>
        <taxon>Parvularculaceae</taxon>
        <taxon>Parvularcula</taxon>
    </lineage>
</organism>
<dbReference type="GO" id="GO:0046872">
    <property type="term" value="F:metal ion binding"/>
    <property type="evidence" value="ECO:0007669"/>
    <property type="project" value="UniProtKB-KW"/>
</dbReference>
<evidence type="ECO:0000256" key="1">
    <source>
        <dbReference type="ARBA" id="ARBA00022723"/>
    </source>
</evidence>
<gene>
    <name evidence="6" type="ORF">GGQ59_001115</name>
</gene>
<keyword evidence="3" id="KW-0411">Iron-sulfur</keyword>
<reference evidence="6 7" key="1">
    <citation type="submission" date="2020-08" db="EMBL/GenBank/DDBJ databases">
        <title>Genomic Encyclopedia of Type Strains, Phase IV (KMG-IV): sequencing the most valuable type-strain genomes for metagenomic binning, comparative biology and taxonomic classification.</title>
        <authorList>
            <person name="Goeker M."/>
        </authorList>
    </citation>
    <scope>NUCLEOTIDE SEQUENCE [LARGE SCALE GENOMIC DNA]</scope>
    <source>
        <strain evidence="6 7">DSM 102850</strain>
    </source>
</reference>
<dbReference type="NCBIfam" id="NF033668">
    <property type="entry name" value="rSAM_PA0069"/>
    <property type="match status" value="1"/>
</dbReference>
<feature type="domain" description="Elp3/MiaA/NifB-like radical SAM core" evidence="5">
    <location>
        <begin position="69"/>
        <end position="297"/>
    </location>
</feature>
<dbReference type="SMART" id="SM00729">
    <property type="entry name" value="Elp3"/>
    <property type="match status" value="1"/>
</dbReference>
<dbReference type="SFLD" id="SFLDG01084">
    <property type="entry name" value="Uncharacterised_Radical_SAM_Su"/>
    <property type="match status" value="1"/>
</dbReference>
<dbReference type="SUPFAM" id="SSF102114">
    <property type="entry name" value="Radical SAM enzymes"/>
    <property type="match status" value="1"/>
</dbReference>
<evidence type="ECO:0000313" key="6">
    <source>
        <dbReference type="EMBL" id="MBB4658615.1"/>
    </source>
</evidence>
<protein>
    <submittedName>
        <fullName evidence="6">DNA repair photolyase</fullName>
    </submittedName>
</protein>
<dbReference type="CDD" id="cd01335">
    <property type="entry name" value="Radical_SAM"/>
    <property type="match status" value="1"/>
</dbReference>
<proteinExistence type="predicted"/>
<comment type="caution">
    <text evidence="6">The sequence shown here is derived from an EMBL/GenBank/DDBJ whole genome shotgun (WGS) entry which is preliminary data.</text>
</comment>